<evidence type="ECO:0000256" key="5">
    <source>
        <dbReference type="ARBA" id="ARBA00023098"/>
    </source>
</evidence>
<dbReference type="EMBL" id="JAGMVS010000037">
    <property type="protein sequence ID" value="MCM2436504.1"/>
    <property type="molecule type" value="Genomic_DNA"/>
</dbReference>
<gene>
    <name evidence="10" type="primary">accB</name>
    <name evidence="10" type="ORF">KAK10_00955</name>
</gene>
<keyword evidence="10" id="KW-0436">Ligase</keyword>
<evidence type="ECO:0000256" key="7">
    <source>
        <dbReference type="ARBA" id="ARBA00023267"/>
    </source>
</evidence>
<dbReference type="PRINTS" id="PR01071">
    <property type="entry name" value="ACOABIOTINCC"/>
</dbReference>
<keyword evidence="7 8" id="KW-0092">Biotin</keyword>
<protein>
    <recommendedName>
        <fullName evidence="2 8">Biotin carboxyl carrier protein of acetyl-CoA carboxylase</fullName>
    </recommendedName>
</protein>
<keyword evidence="11" id="KW-1185">Reference proteome</keyword>
<keyword evidence="6 8" id="KW-0275">Fatty acid biosynthesis</keyword>
<evidence type="ECO:0000256" key="1">
    <source>
        <dbReference type="ARBA" id="ARBA00005194"/>
    </source>
</evidence>
<dbReference type="RefSeq" id="WP_205142951.1">
    <property type="nucleotide sequence ID" value="NZ_JAFBDN010000002.1"/>
</dbReference>
<keyword evidence="3 8" id="KW-0444">Lipid biosynthesis</keyword>
<comment type="caution">
    <text evidence="10">The sequence shown here is derived from an EMBL/GenBank/DDBJ whole genome shotgun (WGS) entry which is preliminary data.</text>
</comment>
<dbReference type="InterPro" id="IPR000089">
    <property type="entry name" value="Biotin_lipoyl"/>
</dbReference>
<evidence type="ECO:0000256" key="8">
    <source>
        <dbReference type="RuleBase" id="RU364072"/>
    </source>
</evidence>
<keyword evidence="4 8" id="KW-0276">Fatty acid metabolism</keyword>
<evidence type="ECO:0000313" key="10">
    <source>
        <dbReference type="EMBL" id="MCM2436504.1"/>
    </source>
</evidence>
<proteinExistence type="predicted"/>
<evidence type="ECO:0000256" key="4">
    <source>
        <dbReference type="ARBA" id="ARBA00022832"/>
    </source>
</evidence>
<dbReference type="PROSITE" id="PS00188">
    <property type="entry name" value="BIOTIN"/>
    <property type="match status" value="1"/>
</dbReference>
<dbReference type="NCBIfam" id="TIGR00531">
    <property type="entry name" value="BCCP"/>
    <property type="match status" value="1"/>
</dbReference>
<sequence length="151" mass="16619">MELQDLKDLIKNFEDGSIRDLIIDDGDFHLKLSKNESAELSNEHVAKEISFTNTNVASMEQPPLEASTDDEQATLIKAPLVGSVYLQANEGARPYVEVGDNVKKGQTVAIIEAMKMLTEIKSPVAGKLTEILVSNEEIVEFDTPLFKIITA</sequence>
<feature type="domain" description="Lipoyl-binding" evidence="9">
    <location>
        <begin position="73"/>
        <end position="149"/>
    </location>
</feature>
<dbReference type="Proteomes" id="UP001057481">
    <property type="component" value="Unassembled WGS sequence"/>
</dbReference>
<evidence type="ECO:0000256" key="6">
    <source>
        <dbReference type="ARBA" id="ARBA00023160"/>
    </source>
</evidence>
<dbReference type="InterPro" id="IPR001249">
    <property type="entry name" value="AcCoA_biotinCC"/>
</dbReference>
<evidence type="ECO:0000259" key="9">
    <source>
        <dbReference type="PROSITE" id="PS50968"/>
    </source>
</evidence>
<keyword evidence="5 8" id="KW-0443">Lipid metabolism</keyword>
<dbReference type="PANTHER" id="PTHR45266:SF3">
    <property type="entry name" value="OXALOACETATE DECARBOXYLASE ALPHA CHAIN"/>
    <property type="match status" value="1"/>
</dbReference>
<reference evidence="10" key="1">
    <citation type="submission" date="2021-04" db="EMBL/GenBank/DDBJ databases">
        <title>Taxonomic assessment of Weissella genus.</title>
        <authorList>
            <person name="Fanelli F."/>
            <person name="Chieffi D."/>
            <person name="Dell'Aquila A."/>
            <person name="Gyu-Sung C."/>
            <person name="Franz C.M.A.P."/>
            <person name="Fusco V."/>
        </authorList>
    </citation>
    <scope>NUCLEOTIDE SEQUENCE</scope>
    <source>
        <strain evidence="10">LMG 25373</strain>
    </source>
</reference>
<accession>A0ABT0VGF7</accession>
<evidence type="ECO:0000256" key="3">
    <source>
        <dbReference type="ARBA" id="ARBA00022516"/>
    </source>
</evidence>
<evidence type="ECO:0000313" key="11">
    <source>
        <dbReference type="Proteomes" id="UP001057481"/>
    </source>
</evidence>
<dbReference type="SUPFAM" id="SSF51230">
    <property type="entry name" value="Single hybrid motif"/>
    <property type="match status" value="1"/>
</dbReference>
<evidence type="ECO:0000256" key="2">
    <source>
        <dbReference type="ARBA" id="ARBA00017562"/>
    </source>
</evidence>
<dbReference type="GO" id="GO:0003989">
    <property type="term" value="F:acetyl-CoA carboxylase activity"/>
    <property type="evidence" value="ECO:0007669"/>
    <property type="project" value="UniProtKB-EC"/>
</dbReference>
<dbReference type="PROSITE" id="PS50968">
    <property type="entry name" value="BIOTINYL_LIPOYL"/>
    <property type="match status" value="1"/>
</dbReference>
<comment type="pathway">
    <text evidence="1 8">Lipid metabolism; fatty acid biosynthesis.</text>
</comment>
<dbReference type="PANTHER" id="PTHR45266">
    <property type="entry name" value="OXALOACETATE DECARBOXYLASE ALPHA CHAIN"/>
    <property type="match status" value="1"/>
</dbReference>
<comment type="function">
    <text evidence="8">This protein is a component of the acetyl coenzyme A carboxylase complex; first, biotin carboxylase catalyzes the carboxylation of the carrier protein and then the transcarboxylase transfers the carboxyl group to form malonyl-CoA.</text>
</comment>
<organism evidence="10 11">
    <name type="scientific">Periweissella beninensis</name>
    <dbReference type="NCBI Taxonomy" id="504936"/>
    <lineage>
        <taxon>Bacteria</taxon>
        <taxon>Bacillati</taxon>
        <taxon>Bacillota</taxon>
        <taxon>Bacilli</taxon>
        <taxon>Lactobacillales</taxon>
        <taxon>Lactobacillaceae</taxon>
        <taxon>Periweissella</taxon>
    </lineage>
</organism>
<dbReference type="InterPro" id="IPR050709">
    <property type="entry name" value="Biotin_Carboxyl_Carrier/Decarb"/>
</dbReference>
<dbReference type="InterPro" id="IPR011053">
    <property type="entry name" value="Single_hybrid_motif"/>
</dbReference>
<dbReference type="CDD" id="cd06850">
    <property type="entry name" value="biotinyl_domain"/>
    <property type="match status" value="1"/>
</dbReference>
<name>A0ABT0VGF7_9LACO</name>
<dbReference type="Pfam" id="PF00364">
    <property type="entry name" value="Biotin_lipoyl"/>
    <property type="match status" value="1"/>
</dbReference>
<dbReference type="InterPro" id="IPR001882">
    <property type="entry name" value="Biotin_BS"/>
</dbReference>
<dbReference type="Gene3D" id="2.40.50.100">
    <property type="match status" value="1"/>
</dbReference>